<evidence type="ECO:0000256" key="2">
    <source>
        <dbReference type="PROSITE-ProRule" id="PRU00703"/>
    </source>
</evidence>
<evidence type="ECO:0000313" key="6">
    <source>
        <dbReference type="Proteomes" id="UP000095412"/>
    </source>
</evidence>
<keyword evidence="4" id="KW-0238">DNA-binding</keyword>
<reference evidence="4 7" key="1">
    <citation type="submission" date="2016-09" db="EMBL/GenBank/DDBJ databases">
        <authorList>
            <consortium name="Pathogen Informatics"/>
        </authorList>
    </citation>
    <scope>NUCLEOTIDE SEQUENCE [LARGE SCALE GENOMIC DNA]</scope>
    <source>
        <strain evidence="4 7">82B</strain>
    </source>
</reference>
<dbReference type="InterPro" id="IPR013196">
    <property type="entry name" value="HTH_11"/>
</dbReference>
<dbReference type="InterPro" id="IPR036388">
    <property type="entry name" value="WH-like_DNA-bd_sf"/>
</dbReference>
<dbReference type="InterPro" id="IPR036390">
    <property type="entry name" value="WH_DNA-bd_sf"/>
</dbReference>
<gene>
    <name evidence="4" type="primary">ccpN</name>
    <name evidence="4" type="ORF">SAMEA2297795_00052</name>
    <name evidence="5" type="ORF">SAMEA2297796_01780</name>
</gene>
<dbReference type="EMBL" id="FMPG01000001">
    <property type="protein sequence ID" value="SCS24037.1"/>
    <property type="molecule type" value="Genomic_DNA"/>
</dbReference>
<dbReference type="Proteomes" id="UP000095768">
    <property type="component" value="Unassembled WGS sequence"/>
</dbReference>
<protein>
    <submittedName>
        <fullName evidence="4 5">DNA-binding protein</fullName>
    </submittedName>
</protein>
<evidence type="ECO:0000256" key="1">
    <source>
        <dbReference type="ARBA" id="ARBA00022737"/>
    </source>
</evidence>
<dbReference type="PROSITE" id="PS51371">
    <property type="entry name" value="CBS"/>
    <property type="match status" value="2"/>
</dbReference>
<dbReference type="EMBL" id="FMPI01000013">
    <property type="protein sequence ID" value="SCT11959.1"/>
    <property type="molecule type" value="Genomic_DNA"/>
</dbReference>
<dbReference type="SMART" id="SM00116">
    <property type="entry name" value="CBS"/>
    <property type="match status" value="2"/>
</dbReference>
<dbReference type="InterPro" id="IPR016842">
    <property type="entry name" value="UCP026546_HTH-CBS"/>
</dbReference>
<keyword evidence="1" id="KW-0677">Repeat</keyword>
<name>A0A1D4NMQ6_9STAP</name>
<dbReference type="Gene3D" id="1.10.10.10">
    <property type="entry name" value="Winged helix-like DNA-binding domain superfamily/Winged helix DNA-binding domain"/>
    <property type="match status" value="1"/>
</dbReference>
<dbReference type="CDD" id="cd04617">
    <property type="entry name" value="CBS_pair_CcpN"/>
    <property type="match status" value="1"/>
</dbReference>
<dbReference type="PIRSF" id="PIRSF026546">
    <property type="entry name" value="UCP026546_CBS_YqzB"/>
    <property type="match status" value="1"/>
</dbReference>
<sequence length="214" mass="24086">MKKGVSVIELSKRQQQIVEIVKNNGPITGEHIADHLSLTRATLRPDLAILTMSGILEARPRVGYYYSGKPKNKLIEDELKKYVVKDYSSHPVVVKSEMSVYDAICTIFLEDVSTLFVINENGDFIGVCSRKDLLRASMIGDDIHTMPVNIIMTRMPNLSFVLETERVMIAANLMIEKEIDSLPIVVQKDNGKYEVKGRISKTTITKIFVSLLNE</sequence>
<dbReference type="Proteomes" id="UP000095412">
    <property type="component" value="Unassembled WGS sequence"/>
</dbReference>
<dbReference type="Pfam" id="PF08279">
    <property type="entry name" value="HTH_11"/>
    <property type="match status" value="1"/>
</dbReference>
<dbReference type="AlphaFoldDB" id="A0A1D4NMQ6"/>
<feature type="domain" description="CBS" evidence="3">
    <location>
        <begin position="87"/>
        <end position="143"/>
    </location>
</feature>
<dbReference type="GO" id="GO:0003677">
    <property type="term" value="F:DNA binding"/>
    <property type="evidence" value="ECO:0007669"/>
    <property type="project" value="UniProtKB-KW"/>
</dbReference>
<dbReference type="InterPro" id="IPR051462">
    <property type="entry name" value="CBS_domain-containing"/>
</dbReference>
<keyword evidence="6" id="KW-1185">Reference proteome</keyword>
<dbReference type="Gene3D" id="3.10.580.10">
    <property type="entry name" value="CBS-domain"/>
    <property type="match status" value="1"/>
</dbReference>
<dbReference type="Pfam" id="PF00571">
    <property type="entry name" value="CBS"/>
    <property type="match status" value="2"/>
</dbReference>
<proteinExistence type="predicted"/>
<dbReference type="OrthoDB" id="9793615at2"/>
<dbReference type="RefSeq" id="WP_081333118.1">
    <property type="nucleotide sequence ID" value="NZ_FMPG01000001.1"/>
</dbReference>
<dbReference type="SUPFAM" id="SSF54631">
    <property type="entry name" value="CBS-domain pair"/>
    <property type="match status" value="1"/>
</dbReference>
<reference evidence="5 6" key="2">
    <citation type="submission" date="2016-09" db="EMBL/GenBank/DDBJ databases">
        <authorList>
            <consortium name="Pathogen Informatics"/>
            <person name="Sun Q."/>
            <person name="Inoue M."/>
        </authorList>
    </citation>
    <scope>NUCLEOTIDE SEQUENCE [LARGE SCALE GENOMIC DNA]</scope>
    <source>
        <strain evidence="5 6">82C</strain>
    </source>
</reference>
<accession>A0A1D4NMQ6</accession>
<dbReference type="PANTHER" id="PTHR48108">
    <property type="entry name" value="CBS DOMAIN-CONTAINING PROTEIN CBSX2, CHLOROPLASTIC"/>
    <property type="match status" value="1"/>
</dbReference>
<feature type="domain" description="CBS" evidence="3">
    <location>
        <begin position="152"/>
        <end position="214"/>
    </location>
</feature>
<evidence type="ECO:0000313" key="7">
    <source>
        <dbReference type="Proteomes" id="UP000095768"/>
    </source>
</evidence>
<evidence type="ECO:0000313" key="4">
    <source>
        <dbReference type="EMBL" id="SCS24037.1"/>
    </source>
</evidence>
<dbReference type="InterPro" id="IPR000644">
    <property type="entry name" value="CBS_dom"/>
</dbReference>
<organism evidence="4 7">
    <name type="scientific">Staphylococcus caeli</name>
    <dbReference type="NCBI Taxonomy" id="2201815"/>
    <lineage>
        <taxon>Bacteria</taxon>
        <taxon>Bacillati</taxon>
        <taxon>Bacillota</taxon>
        <taxon>Bacilli</taxon>
        <taxon>Bacillales</taxon>
        <taxon>Staphylococcaceae</taxon>
        <taxon>Staphylococcus</taxon>
    </lineage>
</organism>
<dbReference type="FunFam" id="1.10.10.10:FF:000257">
    <property type="entry name" value="Transcriptional repressor CcpN"/>
    <property type="match status" value="1"/>
</dbReference>
<evidence type="ECO:0000259" key="3">
    <source>
        <dbReference type="PROSITE" id="PS51371"/>
    </source>
</evidence>
<dbReference type="PANTHER" id="PTHR48108:SF32">
    <property type="entry name" value="TRANSCRIPTIONAL REPRESSOR CCPN"/>
    <property type="match status" value="1"/>
</dbReference>
<evidence type="ECO:0000313" key="5">
    <source>
        <dbReference type="EMBL" id="SCT11959.1"/>
    </source>
</evidence>
<dbReference type="SUPFAM" id="SSF46785">
    <property type="entry name" value="Winged helix' DNA-binding domain"/>
    <property type="match status" value="1"/>
</dbReference>
<keyword evidence="2" id="KW-0129">CBS domain</keyword>
<dbReference type="InterPro" id="IPR046342">
    <property type="entry name" value="CBS_dom_sf"/>
</dbReference>